<accession>A0A4R4KL80</accession>
<feature type="domain" description="ABC3 transporter permease C-terminal" evidence="7">
    <location>
        <begin position="275"/>
        <end position="389"/>
    </location>
</feature>
<dbReference type="OrthoDB" id="909156at2"/>
<dbReference type="GO" id="GO:0022857">
    <property type="term" value="F:transmembrane transporter activity"/>
    <property type="evidence" value="ECO:0007669"/>
    <property type="project" value="TreeGrafter"/>
</dbReference>
<dbReference type="AlphaFoldDB" id="A0A4R4KL80"/>
<comment type="caution">
    <text evidence="9">The sequence shown here is derived from an EMBL/GenBank/DDBJ whole genome shotgun (WGS) entry which is preliminary data.</text>
</comment>
<organism evidence="9 10">
    <name type="scientific">Arundinibacter roseus</name>
    <dbReference type="NCBI Taxonomy" id="2070510"/>
    <lineage>
        <taxon>Bacteria</taxon>
        <taxon>Pseudomonadati</taxon>
        <taxon>Bacteroidota</taxon>
        <taxon>Cytophagia</taxon>
        <taxon>Cytophagales</taxon>
        <taxon>Spirosomataceae</taxon>
        <taxon>Arundinibacter</taxon>
    </lineage>
</organism>
<evidence type="ECO:0000313" key="9">
    <source>
        <dbReference type="EMBL" id="TDB67331.1"/>
    </source>
</evidence>
<dbReference type="RefSeq" id="WP_132115208.1">
    <property type="nucleotide sequence ID" value="NZ_SMJU01000003.1"/>
</dbReference>
<dbReference type="InterPro" id="IPR003838">
    <property type="entry name" value="ABC3_permease_C"/>
</dbReference>
<evidence type="ECO:0000256" key="6">
    <source>
        <dbReference type="SAM" id="Phobius"/>
    </source>
</evidence>
<feature type="transmembrane region" description="Helical" evidence="6">
    <location>
        <begin position="20"/>
        <end position="42"/>
    </location>
</feature>
<dbReference type="PANTHER" id="PTHR30572">
    <property type="entry name" value="MEMBRANE COMPONENT OF TRANSPORTER-RELATED"/>
    <property type="match status" value="1"/>
</dbReference>
<dbReference type="InterPro" id="IPR025857">
    <property type="entry name" value="MacB_PCD"/>
</dbReference>
<comment type="subcellular location">
    <subcellularLocation>
        <location evidence="1">Cell membrane</location>
        <topology evidence="1">Multi-pass membrane protein</topology>
    </subcellularLocation>
</comment>
<feature type="transmembrane region" description="Helical" evidence="6">
    <location>
        <begin position="671"/>
        <end position="695"/>
    </location>
</feature>
<keyword evidence="3 6" id="KW-0812">Transmembrane</keyword>
<feature type="transmembrane region" description="Helical" evidence="6">
    <location>
        <begin position="267"/>
        <end position="289"/>
    </location>
</feature>
<feature type="transmembrane region" description="Helical" evidence="6">
    <location>
        <begin position="415"/>
        <end position="434"/>
    </location>
</feature>
<keyword evidence="5 6" id="KW-0472">Membrane</keyword>
<feature type="transmembrane region" description="Helical" evidence="6">
    <location>
        <begin position="755"/>
        <end position="775"/>
    </location>
</feature>
<evidence type="ECO:0000259" key="8">
    <source>
        <dbReference type="Pfam" id="PF12704"/>
    </source>
</evidence>
<evidence type="ECO:0000259" key="7">
    <source>
        <dbReference type="Pfam" id="PF02687"/>
    </source>
</evidence>
<keyword evidence="2" id="KW-1003">Cell membrane</keyword>
<evidence type="ECO:0000256" key="1">
    <source>
        <dbReference type="ARBA" id="ARBA00004651"/>
    </source>
</evidence>
<dbReference type="PANTHER" id="PTHR30572:SF18">
    <property type="entry name" value="ABC-TYPE MACROLIDE FAMILY EXPORT SYSTEM PERMEASE COMPONENT 2"/>
    <property type="match status" value="1"/>
</dbReference>
<feature type="domain" description="ABC3 transporter permease C-terminal" evidence="7">
    <location>
        <begin position="674"/>
        <end position="787"/>
    </location>
</feature>
<feature type="domain" description="MacB-like periplasmic core" evidence="8">
    <location>
        <begin position="21"/>
        <end position="230"/>
    </location>
</feature>
<dbReference type="GO" id="GO:0005886">
    <property type="term" value="C:plasma membrane"/>
    <property type="evidence" value="ECO:0007669"/>
    <property type="project" value="UniProtKB-SubCell"/>
</dbReference>
<reference evidence="9 10" key="1">
    <citation type="submission" date="2019-02" db="EMBL/GenBank/DDBJ databases">
        <title>Arundinibacter roseus gen. nov., sp. nov., a new member of the family Cytophagaceae.</title>
        <authorList>
            <person name="Szuroczki S."/>
            <person name="Khayer B."/>
            <person name="Sproer C."/>
            <person name="Toumi M."/>
            <person name="Szabo A."/>
            <person name="Felfoldi T."/>
            <person name="Schumann P."/>
            <person name="Toth E."/>
        </authorList>
    </citation>
    <scope>NUCLEOTIDE SEQUENCE [LARGE SCALE GENOMIC DNA]</scope>
    <source>
        <strain evidence="9 10">DMA-k-7a</strain>
    </source>
</reference>
<dbReference type="InterPro" id="IPR050250">
    <property type="entry name" value="Macrolide_Exporter_MacB"/>
</dbReference>
<keyword evidence="10" id="KW-1185">Reference proteome</keyword>
<dbReference type="Proteomes" id="UP000295706">
    <property type="component" value="Unassembled WGS sequence"/>
</dbReference>
<dbReference type="EMBL" id="SMJU01000003">
    <property type="protein sequence ID" value="TDB67331.1"/>
    <property type="molecule type" value="Genomic_DNA"/>
</dbReference>
<gene>
    <name evidence="9" type="ORF">EZE20_05110</name>
</gene>
<evidence type="ECO:0000256" key="3">
    <source>
        <dbReference type="ARBA" id="ARBA00022692"/>
    </source>
</evidence>
<sequence>MLQNYFKIILRNLWRNPLYAGLNVVGLTLGLTCGLLIVVYVVDELNYDRFHTKADRIMLLQQFEESGVSGGKLATDFKEKFAQVEQVARLKQAVPLLGSTALASFEENFFFADSTAFELFTVPLLLGNPKTALVERYGLVLSEAMAQKYFPKQNPLGQTLRYNNKHTLRVTGVMRNLPGNSHHKIDFLANYANANELMGWDVTTNLWAGSTWTYLLLSPGASQAGIEAQFPAYLKSLNDPNVGVWKLKLIPLTDLYLRTSLVAPNRLMYVTIFSVIALLILVMAAFNYVNLATAVATQRAREVGVRKALGSTSWQMWGQFFLETILLIVVALILTALLVPTVLPAFNELADKDLNFNDLFTTSRMAGLLLGLTVLCFLAGGYPAFVLSSFRPAAVLKGSLSGLPGGTRTPRLRQALVVGQFAVSIVMIVATLVVSSQLRYVQTKNLGYQREQVLVMNLHDASPEAKLRFKQEVQRLSGVVSATQSYSVPGSGSLRGEKLVADYAPKGVTDLSISLQSIDENYLETFGIKLVKGRNLDPNRPADSKGFLINEAALRYFGWGNIEGKMLGYYTFEYDPAGGYREVPQRGPVLGVVTDYHQKNLKSTIPPLLFSLVDGSENHLSVKLEAGTVPASMEQVERLWKATFPATPFDYEFLDDFFKRTYQADRQAGQVFGLFALVATLISSLGLFGLGTFAAERRTKEIGVRKVMGASLINILTLLSLDFLRLIVIALLIASPIAWYAMNQWLQDFAYKTDIQWWIFVVAGIVAVGIALLTVSYQSLKAALMNPVKSLRSE</sequence>
<keyword evidence="4 6" id="KW-1133">Transmembrane helix</keyword>
<protein>
    <submittedName>
        <fullName evidence="9">FtsX-like permease family protein</fullName>
    </submittedName>
</protein>
<proteinExistence type="predicted"/>
<feature type="transmembrane region" description="Helical" evidence="6">
    <location>
        <begin position="366"/>
        <end position="387"/>
    </location>
</feature>
<feature type="transmembrane region" description="Helical" evidence="6">
    <location>
        <begin position="320"/>
        <end position="346"/>
    </location>
</feature>
<evidence type="ECO:0000313" key="10">
    <source>
        <dbReference type="Proteomes" id="UP000295706"/>
    </source>
</evidence>
<evidence type="ECO:0000256" key="5">
    <source>
        <dbReference type="ARBA" id="ARBA00023136"/>
    </source>
</evidence>
<dbReference type="Pfam" id="PF12704">
    <property type="entry name" value="MacB_PCD"/>
    <property type="match status" value="1"/>
</dbReference>
<evidence type="ECO:0000256" key="2">
    <source>
        <dbReference type="ARBA" id="ARBA00022475"/>
    </source>
</evidence>
<dbReference type="Pfam" id="PF02687">
    <property type="entry name" value="FtsX"/>
    <property type="match status" value="2"/>
</dbReference>
<feature type="transmembrane region" description="Helical" evidence="6">
    <location>
        <begin position="707"/>
        <end position="735"/>
    </location>
</feature>
<name>A0A4R4KL80_9BACT</name>
<evidence type="ECO:0000256" key="4">
    <source>
        <dbReference type="ARBA" id="ARBA00022989"/>
    </source>
</evidence>